<feature type="transmembrane region" description="Helical" evidence="2">
    <location>
        <begin position="787"/>
        <end position="806"/>
    </location>
</feature>
<proteinExistence type="predicted"/>
<dbReference type="PANTHER" id="PTHR37813:SF1">
    <property type="entry name" value="FELS-2 PROPHAGE PROTEIN"/>
    <property type="match status" value="1"/>
</dbReference>
<dbReference type="InterPro" id="IPR010090">
    <property type="entry name" value="Phage_tape_meas"/>
</dbReference>
<dbReference type="Proteomes" id="UP001595900">
    <property type="component" value="Unassembled WGS sequence"/>
</dbReference>
<dbReference type="PANTHER" id="PTHR37813">
    <property type="entry name" value="FELS-2 PROPHAGE PROTEIN"/>
    <property type="match status" value="1"/>
</dbReference>
<keyword evidence="5" id="KW-1185">Reference proteome</keyword>
<sequence length="1311" mass="134694">MAIPPLLFEIRASAKEVITASKEAQASIGEMASTTDAAATRVQAAIAKQVSADARLAEANAVTADSIKASVQAQVDAQAKLAAETGVSFDAEARSAQLTAAAVQKAAGEQVAAQEAASKAATEAASVTSAAAAESGGAMSKGFDKVASFGKMAAVGVVAGGVAVAAVTTKMATDFQKNMSLLSTAADEPSAKVKQISNGVLQLAQSTGTAVDQLAEGAYTVSKSQGTTSAANQLNVLKAAAQGAKAEGVDLGTATNALTSVMQSYGKSLGGPVQAENAIIAASGKSKTTMQEFAGSLATVVPLASASHISFSDVGASIATLTQHGTSAREATQELSNTIRSLQAPNQVAQKAMQQMGVSVTDVEQKLGQRGIGGTIDYLTQTIASKMGPSGTVLVDTMKKSQSATQDLQVMLGKMPKSLANISEQFESGKMSYTDYNKAIKGLGGSSYSMGTQFLSLSKTAQGFNDYLKSGQPAAQTYTAALKAVMGGATGLNTALQLSSDASKKTYSSDATAIAAAAKKGGDSVSSWAKTQKNLSVQMDEAGQSFETTGIKIGTVLLPYVMAAVKGFNQFAQNLSAHKGELIAVASVIGGVLAAAIVAWTVKVTVMAVQSAIRYAQMIAGAVKWSVQTIAAIARTLAGWVTYAAQWVASQVAALANWAAANASAMAGWIAKQATSIAQSTAMWVRYLASQISSTVSSMARWVAAQAAALASSTAKWVAYFAVQAAQMVKQGAMWVASTAKTVAQLAIQNGALLLSKAVMLASTAATVIATAATTAFGIAVDIATGPIGIIILAIAALVAGIILLVTHWKQVSAFLQTVWAAVMKWLEGQLTQFVSDWIEIWDTIRTFFTTVWNSLKGIITNAWSAVTSWARGIPSTVMGWFAGAGSWLLDAGRNIVQGLINGVEGMAQQAVATVENLGKSITSSIKNILGIHSPSLVFQSIGSYVVQGFANGITGNASQATSAIDSLSQKITTTAVTKIAALQQQIQTAQRSIMSTEAGKITAKGVLSINNNNDTIASDNALIAQISSEERVAQAAISSDKRTLESYATQKTALAAKIKTAQTAYNNAVNTRNQFQSSTDQSLVSLGDIGQDATGTAMVADLKNKVNGFKKFQTDMQTLSKWGLDKTSYQQLLNAFMQSGSTAQADSLVQEGAGTVKQLATLQKQFTSSASALSTSAANTMYQAGVNTAAGLLDGLKSKNNEVTEAAKNLANQLTTQVKKALGIHSPSTVFRDEIGAQIIAGWAQGITGNQHKVASAIGGVPTMPTVSAGTGGPGVAGKTVNITVLAQTNASPNKIANQIGWVAQAQGGI</sequence>
<keyword evidence="2" id="KW-0812">Transmembrane</keyword>
<keyword evidence="1" id="KW-1188">Viral release from host cell</keyword>
<protein>
    <submittedName>
        <fullName evidence="4">Phage tail tape measure protein</fullName>
    </submittedName>
</protein>
<name>A0ABV8QAH2_9MICO</name>
<accession>A0ABV8QAH2</accession>
<evidence type="ECO:0000256" key="2">
    <source>
        <dbReference type="SAM" id="Phobius"/>
    </source>
</evidence>
<evidence type="ECO:0000256" key="1">
    <source>
        <dbReference type="ARBA" id="ARBA00022612"/>
    </source>
</evidence>
<evidence type="ECO:0000313" key="4">
    <source>
        <dbReference type="EMBL" id="MFC4244952.1"/>
    </source>
</evidence>
<keyword evidence="2" id="KW-0472">Membrane</keyword>
<dbReference type="RefSeq" id="WP_390231352.1">
    <property type="nucleotide sequence ID" value="NZ_JBHSCN010000006.1"/>
</dbReference>
<evidence type="ECO:0000313" key="5">
    <source>
        <dbReference type="Proteomes" id="UP001595900"/>
    </source>
</evidence>
<dbReference type="EMBL" id="JBHSCN010000006">
    <property type="protein sequence ID" value="MFC4244952.1"/>
    <property type="molecule type" value="Genomic_DNA"/>
</dbReference>
<dbReference type="NCBIfam" id="TIGR01760">
    <property type="entry name" value="tape_meas_TP901"/>
    <property type="match status" value="1"/>
</dbReference>
<feature type="transmembrane region" description="Helical" evidence="2">
    <location>
        <begin position="582"/>
        <end position="602"/>
    </location>
</feature>
<feature type="domain" description="Phage tail tape measure protein" evidence="3">
    <location>
        <begin position="200"/>
        <end position="384"/>
    </location>
</feature>
<organism evidence="4 5">
    <name type="scientific">Gryllotalpicola reticulitermitis</name>
    <dbReference type="NCBI Taxonomy" id="1184153"/>
    <lineage>
        <taxon>Bacteria</taxon>
        <taxon>Bacillati</taxon>
        <taxon>Actinomycetota</taxon>
        <taxon>Actinomycetes</taxon>
        <taxon>Micrococcales</taxon>
        <taxon>Microbacteriaceae</taxon>
        <taxon>Gryllotalpicola</taxon>
    </lineage>
</organism>
<evidence type="ECO:0000259" key="3">
    <source>
        <dbReference type="Pfam" id="PF10145"/>
    </source>
</evidence>
<comment type="caution">
    <text evidence="4">The sequence shown here is derived from an EMBL/GenBank/DDBJ whole genome shotgun (WGS) entry which is preliminary data.</text>
</comment>
<reference evidence="5" key="1">
    <citation type="journal article" date="2019" name="Int. J. Syst. Evol. Microbiol.">
        <title>The Global Catalogue of Microorganisms (GCM) 10K type strain sequencing project: providing services to taxonomists for standard genome sequencing and annotation.</title>
        <authorList>
            <consortium name="The Broad Institute Genomics Platform"/>
            <consortium name="The Broad Institute Genome Sequencing Center for Infectious Disease"/>
            <person name="Wu L."/>
            <person name="Ma J."/>
        </authorList>
    </citation>
    <scope>NUCLEOTIDE SEQUENCE [LARGE SCALE GENOMIC DNA]</scope>
    <source>
        <strain evidence="5">CGMCC 1.10363</strain>
    </source>
</reference>
<dbReference type="Pfam" id="PF10145">
    <property type="entry name" value="PhageMin_Tail"/>
    <property type="match status" value="1"/>
</dbReference>
<gene>
    <name evidence="4" type="ORF">ACFOYW_16375</name>
</gene>
<feature type="transmembrane region" description="Helical" evidence="2">
    <location>
        <begin position="758"/>
        <end position="781"/>
    </location>
</feature>
<keyword evidence="2" id="KW-1133">Transmembrane helix</keyword>